<accession>A0A5S3XMC8</accession>
<organism evidence="9 11">
    <name type="scientific">Pseudoalteromonas citrea</name>
    <dbReference type="NCBI Taxonomy" id="43655"/>
    <lineage>
        <taxon>Bacteria</taxon>
        <taxon>Pseudomonadati</taxon>
        <taxon>Pseudomonadota</taxon>
        <taxon>Gammaproteobacteria</taxon>
        <taxon>Alteromonadales</taxon>
        <taxon>Pseudoalteromonadaceae</taxon>
        <taxon>Pseudoalteromonas</taxon>
    </lineage>
</organism>
<keyword evidence="10" id="KW-1185">Reference proteome</keyword>
<feature type="transmembrane region" description="Helical" evidence="6">
    <location>
        <begin position="119"/>
        <end position="136"/>
    </location>
</feature>
<feature type="transmembrane region" description="Helical" evidence="6">
    <location>
        <begin position="31"/>
        <end position="51"/>
    </location>
</feature>
<evidence type="ECO:0000313" key="11">
    <source>
        <dbReference type="Proteomes" id="UP000307706"/>
    </source>
</evidence>
<dbReference type="EMBL" id="PNCK01000027">
    <property type="protein sequence ID" value="TMP43755.1"/>
    <property type="molecule type" value="Genomic_DNA"/>
</dbReference>
<dbReference type="EMBL" id="PNCL01000103">
    <property type="protein sequence ID" value="TMP55306.1"/>
    <property type="molecule type" value="Genomic_DNA"/>
</dbReference>
<evidence type="ECO:0000256" key="1">
    <source>
        <dbReference type="ARBA" id="ARBA00004141"/>
    </source>
</evidence>
<dbReference type="InterPro" id="IPR050638">
    <property type="entry name" value="AA-Vitamin_Transporters"/>
</dbReference>
<feature type="domain" description="EamA" evidence="7">
    <location>
        <begin position="4"/>
        <end position="135"/>
    </location>
</feature>
<feature type="transmembrane region" description="Helical" evidence="6">
    <location>
        <begin position="63"/>
        <end position="84"/>
    </location>
</feature>
<reference evidence="10 11" key="1">
    <citation type="submission" date="2017-12" db="EMBL/GenBank/DDBJ databases">
        <authorList>
            <person name="Paulsen S."/>
            <person name="Gram L.K."/>
        </authorList>
    </citation>
    <scope>NUCLEOTIDE SEQUENCE [LARGE SCALE GENOMIC DNA]</scope>
    <source>
        <strain evidence="9 11">S2231</strain>
        <strain evidence="8 10">S2233</strain>
    </source>
</reference>
<dbReference type="RefSeq" id="WP_138596307.1">
    <property type="nucleotide sequence ID" value="NZ_PNCK01000027.1"/>
</dbReference>
<feature type="transmembrane region" description="Helical" evidence="6">
    <location>
        <begin position="148"/>
        <end position="170"/>
    </location>
</feature>
<evidence type="ECO:0000313" key="9">
    <source>
        <dbReference type="EMBL" id="TMP55306.1"/>
    </source>
</evidence>
<dbReference type="Proteomes" id="UP000307706">
    <property type="component" value="Unassembled WGS sequence"/>
</dbReference>
<feature type="transmembrane region" description="Helical" evidence="6">
    <location>
        <begin position="244"/>
        <end position="262"/>
    </location>
</feature>
<dbReference type="OrthoDB" id="2352272at2"/>
<protein>
    <submittedName>
        <fullName evidence="9">EamA family transporter</fullName>
    </submittedName>
</protein>
<evidence type="ECO:0000256" key="4">
    <source>
        <dbReference type="ARBA" id="ARBA00022989"/>
    </source>
</evidence>
<feature type="transmembrane region" description="Helical" evidence="6">
    <location>
        <begin position="213"/>
        <end position="232"/>
    </location>
</feature>
<dbReference type="GO" id="GO:0016020">
    <property type="term" value="C:membrane"/>
    <property type="evidence" value="ECO:0007669"/>
    <property type="project" value="UniProtKB-SubCell"/>
</dbReference>
<evidence type="ECO:0000313" key="8">
    <source>
        <dbReference type="EMBL" id="TMP43755.1"/>
    </source>
</evidence>
<gene>
    <name evidence="9" type="ORF">CWB96_17435</name>
    <name evidence="8" type="ORF">CWB97_07830</name>
</gene>
<evidence type="ECO:0000259" key="7">
    <source>
        <dbReference type="Pfam" id="PF00892"/>
    </source>
</evidence>
<dbReference type="PANTHER" id="PTHR32322">
    <property type="entry name" value="INNER MEMBRANE TRANSPORTER"/>
    <property type="match status" value="1"/>
</dbReference>
<evidence type="ECO:0000256" key="2">
    <source>
        <dbReference type="ARBA" id="ARBA00007362"/>
    </source>
</evidence>
<proteinExistence type="inferred from homology"/>
<feature type="transmembrane region" description="Helical" evidence="6">
    <location>
        <begin position="90"/>
        <end position="112"/>
    </location>
</feature>
<name>A0A5S3XMC8_9GAMM</name>
<comment type="subcellular location">
    <subcellularLocation>
        <location evidence="1">Membrane</location>
        <topology evidence="1">Multi-pass membrane protein</topology>
    </subcellularLocation>
</comment>
<sequence>MQSVLLYIMTVLIWGSTWLAIEFQLGTVNEIVSLCLRFSLAALCMWGYVLFKRMPMYFDLKTHGFFILLAMGNFGLNYLMLYYAQGYLNSAMASIAFSLLLIFNIINTRLFFGKPIAKRIYSGALFGVAGIVALFWHDLSQFDLSSGAIVGLGLALLGTLIASFGNMVSVRNSNKGIGVLQGNAWGMLYSSVLLAVCALLNGETFVINASWQYWSSLIYLAVFGTVIAFASYFSLLKNIGPERASYIIVLFPLVAVLLSTYFEGFTWQANTFVGFSLVLLGNAIVLTPFDKLKAHFAASPVRT</sequence>
<evidence type="ECO:0000256" key="3">
    <source>
        <dbReference type="ARBA" id="ARBA00022692"/>
    </source>
</evidence>
<feature type="domain" description="EamA" evidence="7">
    <location>
        <begin position="151"/>
        <end position="286"/>
    </location>
</feature>
<dbReference type="Proteomes" id="UP000305730">
    <property type="component" value="Unassembled WGS sequence"/>
</dbReference>
<dbReference type="InterPro" id="IPR000620">
    <property type="entry name" value="EamA_dom"/>
</dbReference>
<dbReference type="Pfam" id="PF00892">
    <property type="entry name" value="EamA"/>
    <property type="match status" value="2"/>
</dbReference>
<dbReference type="InterPro" id="IPR037185">
    <property type="entry name" value="EmrE-like"/>
</dbReference>
<keyword evidence="3 6" id="KW-0812">Transmembrane</keyword>
<keyword evidence="5 6" id="KW-0472">Membrane</keyword>
<feature type="transmembrane region" description="Helical" evidence="6">
    <location>
        <begin position="5"/>
        <end position="25"/>
    </location>
</feature>
<dbReference type="PANTHER" id="PTHR32322:SF2">
    <property type="entry name" value="EAMA DOMAIN-CONTAINING PROTEIN"/>
    <property type="match status" value="1"/>
</dbReference>
<comment type="similarity">
    <text evidence="2">Belongs to the EamA transporter family.</text>
</comment>
<keyword evidence="4 6" id="KW-1133">Transmembrane helix</keyword>
<evidence type="ECO:0000256" key="6">
    <source>
        <dbReference type="SAM" id="Phobius"/>
    </source>
</evidence>
<comment type="caution">
    <text evidence="9">The sequence shown here is derived from an EMBL/GenBank/DDBJ whole genome shotgun (WGS) entry which is preliminary data.</text>
</comment>
<feature type="transmembrane region" description="Helical" evidence="6">
    <location>
        <begin position="182"/>
        <end position="201"/>
    </location>
</feature>
<feature type="transmembrane region" description="Helical" evidence="6">
    <location>
        <begin position="268"/>
        <end position="289"/>
    </location>
</feature>
<dbReference type="AlphaFoldDB" id="A0A5S3XMC8"/>
<dbReference type="SUPFAM" id="SSF103481">
    <property type="entry name" value="Multidrug resistance efflux transporter EmrE"/>
    <property type="match status" value="2"/>
</dbReference>
<reference evidence="9" key="3">
    <citation type="submission" date="2019-09" db="EMBL/GenBank/DDBJ databases">
        <title>Co-occurence of chitin degradation, pigmentation and bioactivity in marine Pseudoalteromonas.</title>
        <authorList>
            <person name="Sonnenschein E.C."/>
            <person name="Bech P.K."/>
        </authorList>
    </citation>
    <scope>NUCLEOTIDE SEQUENCE</scope>
    <source>
        <strain evidence="9">S2231</strain>
        <strain evidence="8 10">S2233</strain>
    </source>
</reference>
<evidence type="ECO:0000256" key="5">
    <source>
        <dbReference type="ARBA" id="ARBA00023136"/>
    </source>
</evidence>
<reference evidence="11" key="2">
    <citation type="submission" date="2019-06" db="EMBL/GenBank/DDBJ databases">
        <title>Co-occurence of chitin degradation, pigmentation and bioactivity in marine Pseudoalteromonas.</title>
        <authorList>
            <person name="Sonnenschein E.C."/>
            <person name="Bech P.K."/>
        </authorList>
    </citation>
    <scope>NUCLEOTIDE SEQUENCE [LARGE SCALE GENOMIC DNA]</scope>
    <source>
        <strain evidence="11">S2231</strain>
    </source>
</reference>
<evidence type="ECO:0000313" key="10">
    <source>
        <dbReference type="Proteomes" id="UP000305730"/>
    </source>
</evidence>